<dbReference type="Proteomes" id="UP000027265">
    <property type="component" value="Unassembled WGS sequence"/>
</dbReference>
<organism evidence="2 3">
    <name type="scientific">Jaapia argillacea MUCL 33604</name>
    <dbReference type="NCBI Taxonomy" id="933084"/>
    <lineage>
        <taxon>Eukaryota</taxon>
        <taxon>Fungi</taxon>
        <taxon>Dikarya</taxon>
        <taxon>Basidiomycota</taxon>
        <taxon>Agaricomycotina</taxon>
        <taxon>Agaricomycetes</taxon>
        <taxon>Agaricomycetidae</taxon>
        <taxon>Jaapiales</taxon>
        <taxon>Jaapiaceae</taxon>
        <taxon>Jaapia</taxon>
    </lineage>
</organism>
<dbReference type="HOGENOM" id="CLU_1015862_0_0_1"/>
<evidence type="ECO:0000313" key="3">
    <source>
        <dbReference type="Proteomes" id="UP000027265"/>
    </source>
</evidence>
<protein>
    <submittedName>
        <fullName evidence="2">Uncharacterized protein</fullName>
    </submittedName>
</protein>
<gene>
    <name evidence="2" type="ORF">JAAARDRAFT_202331</name>
</gene>
<dbReference type="EMBL" id="KL197709">
    <property type="protein sequence ID" value="KDQ65101.1"/>
    <property type="molecule type" value="Genomic_DNA"/>
</dbReference>
<dbReference type="AlphaFoldDB" id="A0A067QQY5"/>
<keyword evidence="1" id="KW-0812">Transmembrane</keyword>
<keyword evidence="1" id="KW-1133">Transmembrane helix</keyword>
<keyword evidence="3" id="KW-1185">Reference proteome</keyword>
<evidence type="ECO:0000313" key="2">
    <source>
        <dbReference type="EMBL" id="KDQ65101.1"/>
    </source>
</evidence>
<keyword evidence="1" id="KW-0472">Membrane</keyword>
<accession>A0A067QQY5</accession>
<reference evidence="3" key="1">
    <citation type="journal article" date="2014" name="Proc. Natl. Acad. Sci. U.S.A.">
        <title>Extensive sampling of basidiomycete genomes demonstrates inadequacy of the white-rot/brown-rot paradigm for wood decay fungi.</title>
        <authorList>
            <person name="Riley R."/>
            <person name="Salamov A.A."/>
            <person name="Brown D.W."/>
            <person name="Nagy L.G."/>
            <person name="Floudas D."/>
            <person name="Held B.W."/>
            <person name="Levasseur A."/>
            <person name="Lombard V."/>
            <person name="Morin E."/>
            <person name="Otillar R."/>
            <person name="Lindquist E.A."/>
            <person name="Sun H."/>
            <person name="LaButti K.M."/>
            <person name="Schmutz J."/>
            <person name="Jabbour D."/>
            <person name="Luo H."/>
            <person name="Baker S.E."/>
            <person name="Pisabarro A.G."/>
            <person name="Walton J.D."/>
            <person name="Blanchette R.A."/>
            <person name="Henrissat B."/>
            <person name="Martin F."/>
            <person name="Cullen D."/>
            <person name="Hibbett D.S."/>
            <person name="Grigoriev I.V."/>
        </authorList>
    </citation>
    <scope>NUCLEOTIDE SEQUENCE [LARGE SCALE GENOMIC DNA]</scope>
    <source>
        <strain evidence="3">MUCL 33604</strain>
    </source>
</reference>
<proteinExistence type="predicted"/>
<dbReference type="InParanoid" id="A0A067QQY5"/>
<evidence type="ECO:0000256" key="1">
    <source>
        <dbReference type="SAM" id="Phobius"/>
    </source>
</evidence>
<sequence>MDPTATPVPLEDPRPFVADAPILITMAVVLGITFIAVMSLVVGHYRSRILRAPPPRQLLLPTLIHNTSPVNLSVVGALSATCTLVAGAIPRFTALPKAFNIHQVFRRSMEMVCRGSLWDFDAFHQEGKNAGQEKHRNPDSIDLELAYGLQAPSPARLSNIAITPIFVVASHLAMVSPTASASTMTGSFTSLENFPLIPFVGPRPLQAALSRGLANPLRLPSFDKSRYPVNCSLPSRTASVLGSVIVQANRDSKPPLGQLVVGEENVRVFWMEMN</sequence>
<feature type="transmembrane region" description="Helical" evidence="1">
    <location>
        <begin position="20"/>
        <end position="42"/>
    </location>
</feature>
<name>A0A067QQY5_9AGAM</name>